<dbReference type="GeneID" id="94364705"/>
<evidence type="ECO:0000256" key="6">
    <source>
        <dbReference type="SAM" id="Phobius"/>
    </source>
</evidence>
<organism evidence="8 9">
    <name type="scientific">Pararhodobacter marinus</name>
    <dbReference type="NCBI Taxonomy" id="2184063"/>
    <lineage>
        <taxon>Bacteria</taxon>
        <taxon>Pseudomonadati</taxon>
        <taxon>Pseudomonadota</taxon>
        <taxon>Alphaproteobacteria</taxon>
        <taxon>Rhodobacterales</taxon>
        <taxon>Paracoccaceae</taxon>
        <taxon>Pararhodobacter</taxon>
    </lineage>
</organism>
<comment type="caution">
    <text evidence="8">The sequence shown here is derived from an EMBL/GenBank/DDBJ whole genome shotgun (WGS) entry which is preliminary data.</text>
</comment>
<feature type="transmembrane region" description="Helical" evidence="6">
    <location>
        <begin position="277"/>
        <end position="295"/>
    </location>
</feature>
<accession>A0A2U2CCJ3</accession>
<dbReference type="Proteomes" id="UP000244940">
    <property type="component" value="Unassembled WGS sequence"/>
</dbReference>
<feature type="transmembrane region" description="Helical" evidence="6">
    <location>
        <begin position="86"/>
        <end position="106"/>
    </location>
</feature>
<name>A0A2U2CCJ3_9RHOB</name>
<dbReference type="InterPro" id="IPR037185">
    <property type="entry name" value="EmrE-like"/>
</dbReference>
<keyword evidence="5 6" id="KW-0472">Membrane</keyword>
<keyword evidence="4 6" id="KW-1133">Transmembrane helix</keyword>
<reference evidence="8 9" key="1">
    <citation type="submission" date="2018-05" db="EMBL/GenBank/DDBJ databases">
        <title>Pararhodobacter marina sp. nov., isolated from deep-sea water of the Indian Ocean.</title>
        <authorList>
            <person name="Lai Q.Sr."/>
            <person name="Liu X."/>
            <person name="Shao Z."/>
        </authorList>
    </citation>
    <scope>NUCLEOTIDE SEQUENCE [LARGE SCALE GENOMIC DNA]</scope>
    <source>
        <strain evidence="8 9">CIC4N-9</strain>
    </source>
</reference>
<feature type="transmembrane region" description="Helical" evidence="6">
    <location>
        <begin position="21"/>
        <end position="41"/>
    </location>
</feature>
<dbReference type="PANTHER" id="PTHR22911">
    <property type="entry name" value="ACYL-MALONYL CONDENSING ENZYME-RELATED"/>
    <property type="match status" value="1"/>
</dbReference>
<feature type="transmembrane region" description="Helical" evidence="6">
    <location>
        <begin position="112"/>
        <end position="130"/>
    </location>
</feature>
<dbReference type="RefSeq" id="WP_109532675.1">
    <property type="nucleotide sequence ID" value="NZ_QEYD01000004.1"/>
</dbReference>
<comment type="similarity">
    <text evidence="2">Belongs to the drug/metabolite transporter (DMT) superfamily. 10 TMS drug/metabolite exporter (DME) (TC 2.A.7.3) family.</text>
</comment>
<dbReference type="PANTHER" id="PTHR22911:SF6">
    <property type="entry name" value="SOLUTE CARRIER FAMILY 35 MEMBER G1"/>
    <property type="match status" value="1"/>
</dbReference>
<evidence type="ECO:0000256" key="2">
    <source>
        <dbReference type="ARBA" id="ARBA00009853"/>
    </source>
</evidence>
<dbReference type="SUPFAM" id="SSF103481">
    <property type="entry name" value="Multidrug resistance efflux transporter EmrE"/>
    <property type="match status" value="2"/>
</dbReference>
<keyword evidence="9" id="KW-1185">Reference proteome</keyword>
<evidence type="ECO:0000256" key="4">
    <source>
        <dbReference type="ARBA" id="ARBA00022989"/>
    </source>
</evidence>
<dbReference type="Pfam" id="PF00892">
    <property type="entry name" value="EamA"/>
    <property type="match status" value="1"/>
</dbReference>
<feature type="transmembrane region" description="Helical" evidence="6">
    <location>
        <begin position="250"/>
        <end position="271"/>
    </location>
</feature>
<evidence type="ECO:0000256" key="1">
    <source>
        <dbReference type="ARBA" id="ARBA00004141"/>
    </source>
</evidence>
<dbReference type="InterPro" id="IPR000620">
    <property type="entry name" value="EamA_dom"/>
</dbReference>
<feature type="domain" description="EamA" evidence="7">
    <location>
        <begin position="20"/>
        <end position="152"/>
    </location>
</feature>
<evidence type="ECO:0000313" key="9">
    <source>
        <dbReference type="Proteomes" id="UP000244940"/>
    </source>
</evidence>
<feature type="transmembrane region" description="Helical" evidence="6">
    <location>
        <begin position="53"/>
        <end position="74"/>
    </location>
</feature>
<dbReference type="EMBL" id="QEYD01000004">
    <property type="protein sequence ID" value="PWE29561.1"/>
    <property type="molecule type" value="Genomic_DNA"/>
</dbReference>
<evidence type="ECO:0000256" key="5">
    <source>
        <dbReference type="ARBA" id="ARBA00023136"/>
    </source>
</evidence>
<dbReference type="OrthoDB" id="9810329at2"/>
<evidence type="ECO:0000256" key="3">
    <source>
        <dbReference type="ARBA" id="ARBA00022692"/>
    </source>
</evidence>
<feature type="transmembrane region" description="Helical" evidence="6">
    <location>
        <begin position="137"/>
        <end position="156"/>
    </location>
</feature>
<comment type="subcellular location">
    <subcellularLocation>
        <location evidence="1">Membrane</location>
        <topology evidence="1">Multi-pass membrane protein</topology>
    </subcellularLocation>
</comment>
<feature type="transmembrane region" description="Helical" evidence="6">
    <location>
        <begin position="162"/>
        <end position="181"/>
    </location>
</feature>
<protein>
    <submittedName>
        <fullName evidence="8">EamA family transporter</fullName>
    </submittedName>
</protein>
<gene>
    <name evidence="8" type="ORF">C4N9_07375</name>
</gene>
<dbReference type="GO" id="GO:0016020">
    <property type="term" value="C:membrane"/>
    <property type="evidence" value="ECO:0007669"/>
    <property type="project" value="UniProtKB-SubCell"/>
</dbReference>
<keyword evidence="3 6" id="KW-0812">Transmembrane</keyword>
<feature type="transmembrane region" description="Helical" evidence="6">
    <location>
        <begin position="222"/>
        <end position="243"/>
    </location>
</feature>
<feature type="transmembrane region" description="Helical" evidence="6">
    <location>
        <begin position="193"/>
        <end position="216"/>
    </location>
</feature>
<evidence type="ECO:0000259" key="7">
    <source>
        <dbReference type="Pfam" id="PF00892"/>
    </source>
</evidence>
<proteinExistence type="inferred from homology"/>
<sequence length="303" mass="33049">MTTVQDGPHPRPEPQQQPLKAALWMCGAILSFVLMAVSGRAVQAELNTFELMFWRSLLGFAIILLVIRVGSGNLSLARTQHWKLHLVRNVFHFFGQNMWFYGLMMIPLSQLIALEFTSPIWVVLLAPLLLGERLTGLKLMVTVAGFIGVLIVAQPGVQPLNAGHAAGVLCAMGFAMNLIFTRKIMQFDRVLTVLFWMTLSQTVMGLVLAIGAGFTWPSLALSPWLVVIAVTGLSAHFSLTSALRHAPATLVAPMEFARLPIIALVGFALYAEPLDPFVFLGAAIIFSANFANLILGSRRRAAA</sequence>
<evidence type="ECO:0000313" key="8">
    <source>
        <dbReference type="EMBL" id="PWE29561.1"/>
    </source>
</evidence>
<dbReference type="AlphaFoldDB" id="A0A2U2CCJ3"/>